<gene>
    <name evidence="4" type="ORF">ACFTOW_07245</name>
</gene>
<dbReference type="InterPro" id="IPR036271">
    <property type="entry name" value="Tet_transcr_reg_TetR-rel_C_sf"/>
</dbReference>
<dbReference type="Pfam" id="PF00440">
    <property type="entry name" value="TetR_N"/>
    <property type="match status" value="1"/>
</dbReference>
<evidence type="ECO:0000313" key="5">
    <source>
        <dbReference type="Proteomes" id="UP001597186"/>
    </source>
</evidence>
<dbReference type="Gene3D" id="1.10.357.10">
    <property type="entry name" value="Tetracycline Repressor, domain 2"/>
    <property type="match status" value="1"/>
</dbReference>
<dbReference type="InterPro" id="IPR050109">
    <property type="entry name" value="HTH-type_TetR-like_transc_reg"/>
</dbReference>
<proteinExistence type="predicted"/>
<keyword evidence="1 2" id="KW-0238">DNA-binding</keyword>
<evidence type="ECO:0000256" key="1">
    <source>
        <dbReference type="ARBA" id="ARBA00023125"/>
    </source>
</evidence>
<dbReference type="SUPFAM" id="SSF48498">
    <property type="entry name" value="Tetracyclin repressor-like, C-terminal domain"/>
    <property type="match status" value="1"/>
</dbReference>
<dbReference type="Gene3D" id="1.10.10.60">
    <property type="entry name" value="Homeodomain-like"/>
    <property type="match status" value="1"/>
</dbReference>
<dbReference type="PANTHER" id="PTHR30055:SF196">
    <property type="entry name" value="HTH-TYPE TRANSCRIPTIONAL REGULATOR RUTR"/>
    <property type="match status" value="1"/>
</dbReference>
<protein>
    <submittedName>
        <fullName evidence="4">TetR family transcriptional regulator C-terminal domain-containing protein</fullName>
    </submittedName>
</protein>
<dbReference type="InterPro" id="IPR009057">
    <property type="entry name" value="Homeodomain-like_sf"/>
</dbReference>
<feature type="domain" description="HTH tetR-type" evidence="3">
    <location>
        <begin position="14"/>
        <end position="74"/>
    </location>
</feature>
<dbReference type="SUPFAM" id="SSF46689">
    <property type="entry name" value="Homeodomain-like"/>
    <property type="match status" value="1"/>
</dbReference>
<dbReference type="EMBL" id="JBHUDD010000047">
    <property type="protein sequence ID" value="MFD1509194.1"/>
    <property type="molecule type" value="Genomic_DNA"/>
</dbReference>
<evidence type="ECO:0000256" key="2">
    <source>
        <dbReference type="PROSITE-ProRule" id="PRU00335"/>
    </source>
</evidence>
<keyword evidence="5" id="KW-1185">Reference proteome</keyword>
<dbReference type="InterPro" id="IPR013573">
    <property type="entry name" value="Tscrpt_reg_YcdC_C"/>
</dbReference>
<dbReference type="RefSeq" id="WP_379914461.1">
    <property type="nucleotide sequence ID" value="NZ_JBHUDD010000047.1"/>
</dbReference>
<sequence>MDQPSPKKPSRIQQKNRKRILDAALDVFSQHGYRGATLDQIAETAGLSKPNILYYFNGKEEIHVTLLNRLMEAWLDPLIAMDEDGDPLEELLGYIHRKLQMSRDYPRESRLFANEIIQGAPRMAPHLESGLKPLFDRKCTLIAQWVAQGRLAPVDPGHLIVSIWATTQHYADFESQLAVLMPDQPDMWDGASQHLERMFREMLTP</sequence>
<dbReference type="InterPro" id="IPR001647">
    <property type="entry name" value="HTH_TetR"/>
</dbReference>
<reference evidence="5" key="1">
    <citation type="journal article" date="2019" name="Int. J. Syst. Evol. Microbiol.">
        <title>The Global Catalogue of Microorganisms (GCM) 10K type strain sequencing project: providing services to taxonomists for standard genome sequencing and annotation.</title>
        <authorList>
            <consortium name="The Broad Institute Genomics Platform"/>
            <consortium name="The Broad Institute Genome Sequencing Center for Infectious Disease"/>
            <person name="Wu L."/>
            <person name="Ma J."/>
        </authorList>
    </citation>
    <scope>NUCLEOTIDE SEQUENCE [LARGE SCALE GENOMIC DNA]</scope>
    <source>
        <strain evidence="5">CGMCC 1.12477</strain>
    </source>
</reference>
<dbReference type="Pfam" id="PF08362">
    <property type="entry name" value="TetR_C_3"/>
    <property type="match status" value="1"/>
</dbReference>
<dbReference type="PRINTS" id="PR00455">
    <property type="entry name" value="HTHTETR"/>
</dbReference>
<feature type="DNA-binding region" description="H-T-H motif" evidence="2">
    <location>
        <begin position="37"/>
        <end position="56"/>
    </location>
</feature>
<evidence type="ECO:0000313" key="4">
    <source>
        <dbReference type="EMBL" id="MFD1509194.1"/>
    </source>
</evidence>
<organism evidence="4 5">
    <name type="scientific">Lacimonas salitolerans</name>
    <dbReference type="NCBI Taxonomy" id="1323750"/>
    <lineage>
        <taxon>Bacteria</taxon>
        <taxon>Pseudomonadati</taxon>
        <taxon>Pseudomonadota</taxon>
        <taxon>Alphaproteobacteria</taxon>
        <taxon>Rhodobacterales</taxon>
        <taxon>Paracoccaceae</taxon>
        <taxon>Lacimonas</taxon>
    </lineage>
</organism>
<name>A0ABW4EH04_9RHOB</name>
<accession>A0ABW4EH04</accession>
<evidence type="ECO:0000259" key="3">
    <source>
        <dbReference type="PROSITE" id="PS50977"/>
    </source>
</evidence>
<comment type="caution">
    <text evidence="4">The sequence shown here is derived from an EMBL/GenBank/DDBJ whole genome shotgun (WGS) entry which is preliminary data.</text>
</comment>
<dbReference type="PANTHER" id="PTHR30055">
    <property type="entry name" value="HTH-TYPE TRANSCRIPTIONAL REGULATOR RUTR"/>
    <property type="match status" value="1"/>
</dbReference>
<dbReference type="Proteomes" id="UP001597186">
    <property type="component" value="Unassembled WGS sequence"/>
</dbReference>
<dbReference type="PROSITE" id="PS50977">
    <property type="entry name" value="HTH_TETR_2"/>
    <property type="match status" value="1"/>
</dbReference>